<dbReference type="AlphaFoldDB" id="A0A1H5G3K4"/>
<feature type="active site" description="Proton donor/acceptor" evidence="1">
    <location>
        <position position="104"/>
    </location>
</feature>
<dbReference type="SUPFAM" id="SSF53254">
    <property type="entry name" value="Phosphoglycerate mutase-like"/>
    <property type="match status" value="1"/>
</dbReference>
<organism evidence="3 4">
    <name type="scientific">Arthrobacter alpinus</name>
    <dbReference type="NCBI Taxonomy" id="656366"/>
    <lineage>
        <taxon>Bacteria</taxon>
        <taxon>Bacillati</taxon>
        <taxon>Actinomycetota</taxon>
        <taxon>Actinomycetes</taxon>
        <taxon>Micrococcales</taxon>
        <taxon>Micrococcaceae</taxon>
        <taxon>Arthrobacter</taxon>
    </lineage>
</organism>
<dbReference type="GO" id="GO:0016791">
    <property type="term" value="F:phosphatase activity"/>
    <property type="evidence" value="ECO:0007669"/>
    <property type="project" value="TreeGrafter"/>
</dbReference>
<dbReference type="CDD" id="cd07067">
    <property type="entry name" value="HP_PGM_like"/>
    <property type="match status" value="1"/>
</dbReference>
<name>A0A1H5G3K4_9MICC</name>
<dbReference type="Proteomes" id="UP000182725">
    <property type="component" value="Unassembled WGS sequence"/>
</dbReference>
<dbReference type="Pfam" id="PF00300">
    <property type="entry name" value="His_Phos_1"/>
    <property type="match status" value="1"/>
</dbReference>
<proteinExistence type="predicted"/>
<evidence type="ECO:0000313" key="4">
    <source>
        <dbReference type="Proteomes" id="UP000182725"/>
    </source>
</evidence>
<dbReference type="Gene3D" id="3.40.50.1240">
    <property type="entry name" value="Phosphoglycerate mutase-like"/>
    <property type="match status" value="1"/>
</dbReference>
<reference evidence="3 4" key="1">
    <citation type="submission" date="2016-10" db="EMBL/GenBank/DDBJ databases">
        <authorList>
            <person name="de Groot N.N."/>
        </authorList>
    </citation>
    <scope>NUCLEOTIDE SEQUENCE [LARGE SCALE GENOMIC DNA]</scope>
    <source>
        <strain evidence="3 4">DSM 22274</strain>
    </source>
</reference>
<dbReference type="InterPro" id="IPR029033">
    <property type="entry name" value="His_PPase_superfam"/>
</dbReference>
<dbReference type="InterPro" id="IPR013078">
    <property type="entry name" value="His_Pase_superF_clade-1"/>
</dbReference>
<gene>
    <name evidence="3" type="ORF">SAMN04489740_0664</name>
</gene>
<sequence>MASTAPERSVLQPAGPRRRVIFWRHGRTSWNAARRFQGQSDIALDAVGESQASRAAGLLAGKLMSTPDAPVRIVSSDLSRAYSTAKALAALTGDDVCVDARLRETFGGEWEGLTFDEIIDTYPEEIRRWQRDQPGIRAGGGETRVEVAQRMVDAILENLQGLPVGGTLVVATHGGATRVALAKLLGLPEDLWRTLSGLSNCHWSVVEESQAEEPQHENSATVRAVPAAWRLLEHNVGTLPEPFEIPEELGEPVED</sequence>
<dbReference type="InterPro" id="IPR050275">
    <property type="entry name" value="PGM_Phosphatase"/>
</dbReference>
<dbReference type="PANTHER" id="PTHR48100:SF62">
    <property type="entry name" value="GLUCOSYL-3-PHOSPHOGLYCERATE PHOSPHATASE"/>
    <property type="match status" value="1"/>
</dbReference>
<evidence type="ECO:0000256" key="2">
    <source>
        <dbReference type="PIRSR" id="PIRSR613078-2"/>
    </source>
</evidence>
<evidence type="ECO:0000256" key="1">
    <source>
        <dbReference type="PIRSR" id="PIRSR613078-1"/>
    </source>
</evidence>
<dbReference type="SMART" id="SM00855">
    <property type="entry name" value="PGAM"/>
    <property type="match status" value="1"/>
</dbReference>
<dbReference type="PANTHER" id="PTHR48100">
    <property type="entry name" value="BROAD-SPECIFICITY PHOSPHATASE YOR283W-RELATED"/>
    <property type="match status" value="1"/>
</dbReference>
<feature type="binding site" evidence="2">
    <location>
        <position position="80"/>
    </location>
    <ligand>
        <name>substrate</name>
    </ligand>
</feature>
<dbReference type="RefSeq" id="WP_074710458.1">
    <property type="nucleotide sequence ID" value="NZ_FNTV01000001.1"/>
</dbReference>
<accession>A0A1H5G3K4</accession>
<evidence type="ECO:0000313" key="3">
    <source>
        <dbReference type="EMBL" id="SEE10322.1"/>
    </source>
</evidence>
<dbReference type="EMBL" id="FNTV01000001">
    <property type="protein sequence ID" value="SEE10322.1"/>
    <property type="molecule type" value="Genomic_DNA"/>
</dbReference>
<feature type="active site" description="Tele-phosphohistidine intermediate" evidence="1">
    <location>
        <position position="25"/>
    </location>
</feature>
<dbReference type="GO" id="GO:0005737">
    <property type="term" value="C:cytoplasm"/>
    <property type="evidence" value="ECO:0007669"/>
    <property type="project" value="TreeGrafter"/>
</dbReference>
<feature type="binding site" evidence="2">
    <location>
        <begin position="24"/>
        <end position="31"/>
    </location>
    <ligand>
        <name>substrate</name>
    </ligand>
</feature>
<protein>
    <submittedName>
        <fullName evidence="3">Probable phosphoglycerate mutase</fullName>
    </submittedName>
</protein>